<dbReference type="Proteomes" id="UP000719412">
    <property type="component" value="Unassembled WGS sequence"/>
</dbReference>
<keyword evidence="1" id="KW-0812">Transmembrane</keyword>
<sequence>MDPEDFENVTLNDTEFGQEIHYQRPSDLVLIPTAIVTLLSIVADVLTIYLIAKFKNLRTTVNLYILNWRICNVLFLTLSPINFIVLAFVEYVYKDIICVWFGEILVTLTGNFMFAIALTLDWCILNYASQSFALKVRSPEIEDRDEVKVSNWAKHKKTVYSE</sequence>
<keyword evidence="1" id="KW-0472">Membrane</keyword>
<keyword evidence="1" id="KW-1133">Transmembrane helix</keyword>
<evidence type="ECO:0000313" key="2">
    <source>
        <dbReference type="EMBL" id="KAH0809854.1"/>
    </source>
</evidence>
<proteinExistence type="predicted"/>
<reference evidence="2" key="1">
    <citation type="journal article" date="2020" name="J Insects Food Feed">
        <title>The yellow mealworm (Tenebrio molitor) genome: a resource for the emerging insects as food and feed industry.</title>
        <authorList>
            <person name="Eriksson T."/>
            <person name="Andere A."/>
            <person name="Kelstrup H."/>
            <person name="Emery V."/>
            <person name="Picard C."/>
        </authorList>
    </citation>
    <scope>NUCLEOTIDE SEQUENCE</scope>
    <source>
        <strain evidence="2">Stoneville</strain>
        <tissue evidence="2">Whole head</tissue>
    </source>
</reference>
<feature type="transmembrane region" description="Helical" evidence="1">
    <location>
        <begin position="99"/>
        <end position="125"/>
    </location>
</feature>
<name>A0A8J6H851_TENMO</name>
<organism evidence="2 3">
    <name type="scientific">Tenebrio molitor</name>
    <name type="common">Yellow mealworm beetle</name>
    <dbReference type="NCBI Taxonomy" id="7067"/>
    <lineage>
        <taxon>Eukaryota</taxon>
        <taxon>Metazoa</taxon>
        <taxon>Ecdysozoa</taxon>
        <taxon>Arthropoda</taxon>
        <taxon>Hexapoda</taxon>
        <taxon>Insecta</taxon>
        <taxon>Pterygota</taxon>
        <taxon>Neoptera</taxon>
        <taxon>Endopterygota</taxon>
        <taxon>Coleoptera</taxon>
        <taxon>Polyphaga</taxon>
        <taxon>Cucujiformia</taxon>
        <taxon>Tenebrionidae</taxon>
        <taxon>Tenebrio</taxon>
    </lineage>
</organism>
<keyword evidence="3" id="KW-1185">Reference proteome</keyword>
<comment type="caution">
    <text evidence="2">The sequence shown here is derived from an EMBL/GenBank/DDBJ whole genome shotgun (WGS) entry which is preliminary data.</text>
</comment>
<feature type="transmembrane region" description="Helical" evidence="1">
    <location>
        <begin position="73"/>
        <end position="93"/>
    </location>
</feature>
<gene>
    <name evidence="2" type="ORF">GEV33_012937</name>
</gene>
<dbReference type="Gene3D" id="1.20.1070.10">
    <property type="entry name" value="Rhodopsin 7-helix transmembrane proteins"/>
    <property type="match status" value="1"/>
</dbReference>
<evidence type="ECO:0000313" key="3">
    <source>
        <dbReference type="Proteomes" id="UP000719412"/>
    </source>
</evidence>
<dbReference type="EMBL" id="JABDTM020027872">
    <property type="protein sequence ID" value="KAH0809854.1"/>
    <property type="molecule type" value="Genomic_DNA"/>
</dbReference>
<evidence type="ECO:0008006" key="4">
    <source>
        <dbReference type="Google" id="ProtNLM"/>
    </source>
</evidence>
<accession>A0A8J6H851</accession>
<protein>
    <recommendedName>
        <fullName evidence="4">G-protein coupled receptors family 1 profile domain-containing protein</fullName>
    </recommendedName>
</protein>
<evidence type="ECO:0000256" key="1">
    <source>
        <dbReference type="SAM" id="Phobius"/>
    </source>
</evidence>
<dbReference type="SUPFAM" id="SSF81321">
    <property type="entry name" value="Family A G protein-coupled receptor-like"/>
    <property type="match status" value="1"/>
</dbReference>
<feature type="transmembrane region" description="Helical" evidence="1">
    <location>
        <begin position="29"/>
        <end position="52"/>
    </location>
</feature>
<reference evidence="2" key="2">
    <citation type="submission" date="2021-08" db="EMBL/GenBank/DDBJ databases">
        <authorList>
            <person name="Eriksson T."/>
        </authorList>
    </citation>
    <scope>NUCLEOTIDE SEQUENCE</scope>
    <source>
        <strain evidence="2">Stoneville</strain>
        <tissue evidence="2">Whole head</tissue>
    </source>
</reference>
<dbReference type="AlphaFoldDB" id="A0A8J6H851"/>